<dbReference type="PRINTS" id="PR01437">
    <property type="entry name" value="NUOXDRDTASE4"/>
</dbReference>
<dbReference type="Pfam" id="PF00361">
    <property type="entry name" value="Proton_antipo_M"/>
    <property type="match status" value="1"/>
</dbReference>
<sequence length="497" mass="53260">MIKEHLPVLQVIIPLIAAPVCVLAYRPRLAWLVAALASWAAFAIALILLYTVRDTGPLSYPLGGWAAPWGIEYRVDILNAFVLLIVAGINAVVVLFARKSVEKEIESERIYLFYAAWVLCLTGLLGMTITGDVFNLFVFLEISSLSTYALIAFASDRRALMASYRYLVMGTIGATFIVIGIGFLYAITGTLNMADLAERLPDVSDTRTIAVAFAFLTVGMSLKVALFPLHAWLPNVYAYAPSAVSSLLAATATKVGIYVLLRFLFTVFGAEFSFGTMALDGILLILALMAILVGALAAVFQTNLKRMLAWSSVAQLGYMVLGISLASVTGLTAGIVHLFNHALIKAVLFMALGAVFYRIGDVTLTGIAGIGRRMPWTMAAFVVGGLSLIGVPMTAGFISKWYLISASLEQGLWPVIAIIVLASLLAATYVWRVLEAAYFQPAPSAPAGDAHTREEAPLALLIPIWALVIANLYFGLDASFTVGVARQAAALLLGFSG</sequence>
<feature type="transmembrane region" description="Helical" evidence="8">
    <location>
        <begin position="208"/>
        <end position="229"/>
    </location>
</feature>
<evidence type="ECO:0000256" key="2">
    <source>
        <dbReference type="ARBA" id="ARBA00005346"/>
    </source>
</evidence>
<feature type="transmembrane region" description="Helical" evidence="8">
    <location>
        <begin position="411"/>
        <end position="431"/>
    </location>
</feature>
<dbReference type="PANTHER" id="PTHR42703:SF1">
    <property type="entry name" value="NA(+)_H(+) ANTIPORTER SUBUNIT D1"/>
    <property type="match status" value="1"/>
</dbReference>
<keyword evidence="3" id="KW-1003">Cell membrane</keyword>
<feature type="transmembrane region" description="Helical" evidence="8">
    <location>
        <begin position="458"/>
        <end position="476"/>
    </location>
</feature>
<keyword evidence="5 8" id="KW-1133">Transmembrane helix</keyword>
<feature type="transmembrane region" description="Helical" evidence="8">
    <location>
        <begin position="136"/>
        <end position="154"/>
    </location>
</feature>
<dbReference type="GO" id="GO:0008137">
    <property type="term" value="F:NADH dehydrogenase (ubiquinone) activity"/>
    <property type="evidence" value="ECO:0007669"/>
    <property type="project" value="InterPro"/>
</dbReference>
<evidence type="ECO:0000256" key="1">
    <source>
        <dbReference type="ARBA" id="ARBA00004651"/>
    </source>
</evidence>
<comment type="subcellular location">
    <subcellularLocation>
        <location evidence="1">Cell membrane</location>
        <topology evidence="1">Multi-pass membrane protein</topology>
    </subcellularLocation>
    <subcellularLocation>
        <location evidence="7">Membrane</location>
        <topology evidence="7">Multi-pass membrane protein</topology>
    </subcellularLocation>
</comment>
<evidence type="ECO:0000256" key="5">
    <source>
        <dbReference type="ARBA" id="ARBA00022989"/>
    </source>
</evidence>
<evidence type="ECO:0000259" key="9">
    <source>
        <dbReference type="Pfam" id="PF00361"/>
    </source>
</evidence>
<feature type="transmembrane region" description="Helical" evidence="8">
    <location>
        <begin position="342"/>
        <end position="359"/>
    </location>
</feature>
<dbReference type="InterPro" id="IPR050586">
    <property type="entry name" value="CPA3_Na-H_Antiporter_D"/>
</dbReference>
<organism evidence="10">
    <name type="scientific">Candidatus Kentrum sp. DK</name>
    <dbReference type="NCBI Taxonomy" id="2126562"/>
    <lineage>
        <taxon>Bacteria</taxon>
        <taxon>Pseudomonadati</taxon>
        <taxon>Pseudomonadota</taxon>
        <taxon>Gammaproteobacteria</taxon>
        <taxon>Candidatus Kentrum</taxon>
    </lineage>
</organism>
<dbReference type="AlphaFoldDB" id="A0A450RY71"/>
<evidence type="ECO:0000256" key="6">
    <source>
        <dbReference type="ARBA" id="ARBA00023136"/>
    </source>
</evidence>
<feature type="domain" description="NADH:quinone oxidoreductase/Mrp antiporter transmembrane" evidence="9">
    <location>
        <begin position="131"/>
        <end position="425"/>
    </location>
</feature>
<evidence type="ECO:0000256" key="8">
    <source>
        <dbReference type="SAM" id="Phobius"/>
    </source>
</evidence>
<evidence type="ECO:0000256" key="4">
    <source>
        <dbReference type="ARBA" id="ARBA00022692"/>
    </source>
</evidence>
<dbReference type="GO" id="GO:0042773">
    <property type="term" value="P:ATP synthesis coupled electron transport"/>
    <property type="evidence" value="ECO:0007669"/>
    <property type="project" value="InterPro"/>
</dbReference>
<accession>A0A450RY71</accession>
<feature type="transmembrane region" description="Helical" evidence="8">
    <location>
        <begin position="281"/>
        <end position="304"/>
    </location>
</feature>
<feature type="transmembrane region" description="Helical" evidence="8">
    <location>
        <begin position="77"/>
        <end position="98"/>
    </location>
</feature>
<dbReference type="InterPro" id="IPR003918">
    <property type="entry name" value="NADH_UbQ_OxRdtase"/>
</dbReference>
<protein>
    <submittedName>
        <fullName evidence="10">Multisubunit sodium/proton antiporter, MrpD subunit</fullName>
    </submittedName>
</protein>
<keyword evidence="4 7" id="KW-0812">Transmembrane</keyword>
<gene>
    <name evidence="10" type="ORF">BECKDK2373C_GA0170839_100748</name>
</gene>
<evidence type="ECO:0000256" key="3">
    <source>
        <dbReference type="ARBA" id="ARBA00022475"/>
    </source>
</evidence>
<dbReference type="GO" id="GO:0005886">
    <property type="term" value="C:plasma membrane"/>
    <property type="evidence" value="ECO:0007669"/>
    <property type="project" value="UniProtKB-SubCell"/>
</dbReference>
<feature type="transmembrane region" description="Helical" evidence="8">
    <location>
        <begin position="379"/>
        <end position="399"/>
    </location>
</feature>
<feature type="transmembrane region" description="Helical" evidence="8">
    <location>
        <begin position="6"/>
        <end position="25"/>
    </location>
</feature>
<feature type="transmembrane region" description="Helical" evidence="8">
    <location>
        <begin position="166"/>
        <end position="188"/>
    </location>
</feature>
<evidence type="ECO:0000256" key="7">
    <source>
        <dbReference type="RuleBase" id="RU000320"/>
    </source>
</evidence>
<feature type="transmembrane region" description="Helical" evidence="8">
    <location>
        <begin position="236"/>
        <end position="261"/>
    </location>
</feature>
<dbReference type="PANTHER" id="PTHR42703">
    <property type="entry name" value="NADH DEHYDROGENASE"/>
    <property type="match status" value="1"/>
</dbReference>
<feature type="transmembrane region" description="Helical" evidence="8">
    <location>
        <begin position="110"/>
        <end position="130"/>
    </location>
</feature>
<evidence type="ECO:0000313" key="10">
    <source>
        <dbReference type="EMBL" id="VFJ44062.1"/>
    </source>
</evidence>
<dbReference type="InterPro" id="IPR001750">
    <property type="entry name" value="ND/Mrp_TM"/>
</dbReference>
<dbReference type="EMBL" id="CAADEY010000007">
    <property type="protein sequence ID" value="VFJ44062.1"/>
    <property type="molecule type" value="Genomic_DNA"/>
</dbReference>
<comment type="similarity">
    <text evidence="2">Belongs to the CPA3 antiporters (TC 2.A.63) subunit D family.</text>
</comment>
<name>A0A450RY71_9GAMM</name>
<feature type="transmembrane region" description="Helical" evidence="8">
    <location>
        <begin position="316"/>
        <end position="336"/>
    </location>
</feature>
<keyword evidence="6 8" id="KW-0472">Membrane</keyword>
<proteinExistence type="inferred from homology"/>
<reference evidence="10" key="1">
    <citation type="submission" date="2019-02" db="EMBL/GenBank/DDBJ databases">
        <authorList>
            <person name="Gruber-Vodicka R. H."/>
            <person name="Seah K. B. B."/>
        </authorList>
    </citation>
    <scope>NUCLEOTIDE SEQUENCE</scope>
    <source>
        <strain evidence="10">BECK_DK161</strain>
    </source>
</reference>
<feature type="transmembrane region" description="Helical" evidence="8">
    <location>
        <begin position="32"/>
        <end position="52"/>
    </location>
</feature>